<organism evidence="1 2">
    <name type="scientific">Variibacter gotjawalensis</name>
    <dbReference type="NCBI Taxonomy" id="1333996"/>
    <lineage>
        <taxon>Bacteria</taxon>
        <taxon>Pseudomonadati</taxon>
        <taxon>Pseudomonadota</taxon>
        <taxon>Alphaproteobacteria</taxon>
        <taxon>Hyphomicrobiales</taxon>
        <taxon>Nitrobacteraceae</taxon>
        <taxon>Variibacter</taxon>
    </lineage>
</organism>
<name>A0A0S3PNY1_9BRAD</name>
<keyword evidence="2" id="KW-1185">Reference proteome</keyword>
<gene>
    <name evidence="1" type="ORF">GJW-30_1_00091</name>
</gene>
<evidence type="ECO:0000313" key="2">
    <source>
        <dbReference type="Proteomes" id="UP000236884"/>
    </source>
</evidence>
<accession>A0A0S3PNY1</accession>
<evidence type="ECO:0000313" key="1">
    <source>
        <dbReference type="EMBL" id="BAT57584.1"/>
    </source>
</evidence>
<dbReference type="KEGG" id="vgo:GJW-30_1_00091"/>
<sequence length="80" mass="9082">MRYQQDIVKSVWLNAPAIPGLNEDMWRMAECGQPVEWASFNLSGAEHGWTIREMKIFASAPLVDISATHDVLDIRAQLRV</sequence>
<proteinExistence type="predicted"/>
<dbReference type="AlphaFoldDB" id="A0A0S3PNY1"/>
<reference evidence="1 2" key="1">
    <citation type="submission" date="2015-08" db="EMBL/GenBank/DDBJ databases">
        <title>Investigation of the bacterial diversity of lava forest soil.</title>
        <authorList>
            <person name="Lee J.S."/>
        </authorList>
    </citation>
    <scope>NUCLEOTIDE SEQUENCE [LARGE SCALE GENOMIC DNA]</scope>
    <source>
        <strain evidence="1 2">GJW-30</strain>
    </source>
</reference>
<dbReference type="EMBL" id="AP014946">
    <property type="protein sequence ID" value="BAT57584.1"/>
    <property type="molecule type" value="Genomic_DNA"/>
</dbReference>
<protein>
    <submittedName>
        <fullName evidence="1">Uncharacterized protein</fullName>
    </submittedName>
</protein>
<dbReference type="Proteomes" id="UP000236884">
    <property type="component" value="Chromosome"/>
</dbReference>